<dbReference type="InterPro" id="IPR050469">
    <property type="entry name" value="Diguanylate_Cyclase"/>
</dbReference>
<dbReference type="SUPFAM" id="SSF48452">
    <property type="entry name" value="TPR-like"/>
    <property type="match status" value="2"/>
</dbReference>
<evidence type="ECO:0000256" key="1">
    <source>
        <dbReference type="ARBA" id="ARBA00012528"/>
    </source>
</evidence>
<evidence type="ECO:0000256" key="3">
    <source>
        <dbReference type="SAM" id="Phobius"/>
    </source>
</evidence>
<keyword evidence="3" id="KW-1133">Transmembrane helix</keyword>
<name>A0ABT2AJD4_9BURK</name>
<dbReference type="InterPro" id="IPR011990">
    <property type="entry name" value="TPR-like_helical_dom_sf"/>
</dbReference>
<dbReference type="InterPro" id="IPR000160">
    <property type="entry name" value="GGDEF_dom"/>
</dbReference>
<comment type="caution">
    <text evidence="6">The sequence shown here is derived from an EMBL/GenBank/DDBJ whole genome shotgun (WGS) entry which is preliminary data.</text>
</comment>
<comment type="catalytic activity">
    <reaction evidence="2">
        <text>2 GTP = 3',3'-c-di-GMP + 2 diphosphate</text>
        <dbReference type="Rhea" id="RHEA:24898"/>
        <dbReference type="ChEBI" id="CHEBI:33019"/>
        <dbReference type="ChEBI" id="CHEBI:37565"/>
        <dbReference type="ChEBI" id="CHEBI:58805"/>
        <dbReference type="EC" id="2.7.7.65"/>
    </reaction>
</comment>
<accession>A0ABT2AJD4</accession>
<dbReference type="PANTHER" id="PTHR45138:SF9">
    <property type="entry name" value="DIGUANYLATE CYCLASE DGCM-RELATED"/>
    <property type="match status" value="1"/>
</dbReference>
<feature type="domain" description="GGDEF" evidence="5">
    <location>
        <begin position="507"/>
        <end position="643"/>
    </location>
</feature>
<dbReference type="SMART" id="SM00267">
    <property type="entry name" value="GGDEF"/>
    <property type="match status" value="1"/>
</dbReference>
<dbReference type="SUPFAM" id="SSF55073">
    <property type="entry name" value="Nucleotide cyclase"/>
    <property type="match status" value="1"/>
</dbReference>
<evidence type="ECO:0000313" key="7">
    <source>
        <dbReference type="Proteomes" id="UP001206572"/>
    </source>
</evidence>
<dbReference type="EMBL" id="JANUHA010000004">
    <property type="protein sequence ID" value="MCS0596339.1"/>
    <property type="molecule type" value="Genomic_DNA"/>
</dbReference>
<feature type="chain" id="PRO_5047411200" description="diguanylate cyclase" evidence="4">
    <location>
        <begin position="25"/>
        <end position="679"/>
    </location>
</feature>
<dbReference type="GO" id="GO:0052621">
    <property type="term" value="F:diguanylate cyclase activity"/>
    <property type="evidence" value="ECO:0007669"/>
    <property type="project" value="UniProtKB-EC"/>
</dbReference>
<dbReference type="CDD" id="cd01949">
    <property type="entry name" value="GGDEF"/>
    <property type="match status" value="1"/>
</dbReference>
<keyword evidence="7" id="KW-1185">Reference proteome</keyword>
<dbReference type="InterPro" id="IPR043128">
    <property type="entry name" value="Rev_trsase/Diguanyl_cyclase"/>
</dbReference>
<keyword evidence="4" id="KW-0732">Signal</keyword>
<dbReference type="NCBIfam" id="TIGR00254">
    <property type="entry name" value="GGDEF"/>
    <property type="match status" value="1"/>
</dbReference>
<dbReference type="PROSITE" id="PS50887">
    <property type="entry name" value="GGDEF"/>
    <property type="match status" value="1"/>
</dbReference>
<keyword evidence="6" id="KW-0808">Transferase</keyword>
<sequence length="679" mass="73296">MPRLPRLSSLLLLAALSAGVPAHAAAPDVARVRAELHAIQSLAERSTDAALLRLEALQASVPETAPYALRQELLRAEVWIREDAGQLEQSYAAERKAYQLALANKDRAGATRARLGEVRQLLDQNRTDGAQAVLDDIRNGAPADVPASVRALIDSIQGDIHNAKSRFDKALASYLSALKLLQGDLAAGDHRTSLYGRIAQVYVNSDHAEKAVETTRQGLAEPGITPRASASLWLTEGIAMIRLDRGKEGIAAFQQALGLAEQAGLDGMEGSIRGNISDYYLRQHDYPRAELEARKALEVSLRVKDDNLILMAKANLGFGLMGQGKSAEALPLIDAVIAQLRKAGAVADVEAMLDEKGRMQEAAGQYRQALATVREQQALQLSSARSARDRAIAALQEEFDASQRTRQIAMLKRENELKDAELDSRHRAQLATGFAAVLTVLACAVVYLLYRRAARSNAQLQTLNRQLEYHSMRDALTGLHNRRSFLEKMQARSGRARAERRASAPGGVDCFVLMDIDHFKSINDRWGHAVGDAVLVEVAKRLNAAMRDSDMVVRWGGEEFMVYAPGTDPGHIAVLAARILEAIGSAPVDAETCTVPVTVTAGVVWLPQAAGGDIDWQSATRLADWALYQGKTGGRNQARIVSRLHAPPASVLAALDSAGGVAPAGLLEVECVPGPRRAP</sequence>
<keyword evidence="6" id="KW-0548">Nucleotidyltransferase</keyword>
<keyword evidence="3" id="KW-0812">Transmembrane</keyword>
<reference evidence="6 7" key="1">
    <citation type="submission" date="2022-08" db="EMBL/GenBank/DDBJ databases">
        <title>Reclassification of Massilia species as members of the genera Telluria, Duganella, Pseudoduganella, Mokoshia gen. nov. and Zemynaea gen. nov. using orthogonal and non-orthogonal genome-based approaches.</title>
        <authorList>
            <person name="Bowman J.P."/>
        </authorList>
    </citation>
    <scope>NUCLEOTIDE SEQUENCE [LARGE SCALE GENOMIC DNA]</scope>
    <source>
        <strain evidence="6 7">JCM 31661</strain>
    </source>
</reference>
<dbReference type="InterPro" id="IPR029787">
    <property type="entry name" value="Nucleotide_cyclase"/>
</dbReference>
<feature type="transmembrane region" description="Helical" evidence="3">
    <location>
        <begin position="430"/>
        <end position="450"/>
    </location>
</feature>
<dbReference type="Pfam" id="PF00990">
    <property type="entry name" value="GGDEF"/>
    <property type="match status" value="1"/>
</dbReference>
<protein>
    <recommendedName>
        <fullName evidence="1">diguanylate cyclase</fullName>
        <ecNumber evidence="1">2.7.7.65</ecNumber>
    </recommendedName>
</protein>
<proteinExistence type="predicted"/>
<dbReference type="PANTHER" id="PTHR45138">
    <property type="entry name" value="REGULATORY COMPONENTS OF SENSORY TRANSDUCTION SYSTEM"/>
    <property type="match status" value="1"/>
</dbReference>
<organism evidence="6 7">
    <name type="scientific">Massilia agri</name>
    <dbReference type="NCBI Taxonomy" id="1886785"/>
    <lineage>
        <taxon>Bacteria</taxon>
        <taxon>Pseudomonadati</taxon>
        <taxon>Pseudomonadota</taxon>
        <taxon>Betaproteobacteria</taxon>
        <taxon>Burkholderiales</taxon>
        <taxon>Oxalobacteraceae</taxon>
        <taxon>Telluria group</taxon>
        <taxon>Massilia</taxon>
    </lineage>
</organism>
<dbReference type="Gene3D" id="3.30.70.270">
    <property type="match status" value="1"/>
</dbReference>
<dbReference type="EC" id="2.7.7.65" evidence="1"/>
<evidence type="ECO:0000256" key="2">
    <source>
        <dbReference type="ARBA" id="ARBA00034247"/>
    </source>
</evidence>
<dbReference type="Gene3D" id="1.25.40.10">
    <property type="entry name" value="Tetratricopeptide repeat domain"/>
    <property type="match status" value="2"/>
</dbReference>
<keyword evidence="3" id="KW-0472">Membrane</keyword>
<dbReference type="RefSeq" id="WP_258827383.1">
    <property type="nucleotide sequence ID" value="NZ_JANUHA010000004.1"/>
</dbReference>
<evidence type="ECO:0000259" key="5">
    <source>
        <dbReference type="PROSITE" id="PS50887"/>
    </source>
</evidence>
<evidence type="ECO:0000256" key="4">
    <source>
        <dbReference type="SAM" id="SignalP"/>
    </source>
</evidence>
<feature type="signal peptide" evidence="4">
    <location>
        <begin position="1"/>
        <end position="24"/>
    </location>
</feature>
<evidence type="ECO:0000313" key="6">
    <source>
        <dbReference type="EMBL" id="MCS0596339.1"/>
    </source>
</evidence>
<gene>
    <name evidence="6" type="ORF">NX780_08245</name>
</gene>
<dbReference type="Proteomes" id="UP001206572">
    <property type="component" value="Unassembled WGS sequence"/>
</dbReference>